<organism evidence="2 3">
    <name type="scientific">Pseudomonas saudiphocaensis</name>
    <dbReference type="NCBI Taxonomy" id="1499686"/>
    <lineage>
        <taxon>Bacteria</taxon>
        <taxon>Pseudomonadati</taxon>
        <taxon>Pseudomonadota</taxon>
        <taxon>Gammaproteobacteria</taxon>
        <taxon>Pseudomonadales</taxon>
        <taxon>Pseudomonadaceae</taxon>
        <taxon>Pseudomonas</taxon>
    </lineage>
</organism>
<feature type="transmembrane region" description="Helical" evidence="1">
    <location>
        <begin position="279"/>
        <end position="301"/>
    </location>
</feature>
<dbReference type="STRING" id="1499686.BN1079_02969"/>
<feature type="transmembrane region" description="Helical" evidence="1">
    <location>
        <begin position="237"/>
        <end position="259"/>
    </location>
</feature>
<dbReference type="AlphaFoldDB" id="A0A078LT88"/>
<keyword evidence="1" id="KW-1133">Transmembrane helix</keyword>
<sequence length="310" mass="33635">MQATQYRIVFDGELMPGMAVETVKANLARLFKSDADTIDRLFQQDSVNIKRELSETQADQYLRALQAAGAKVRKEPEPNPALSLALMDSAEVTPLATAHMECPKCGHAQAQAIQCESCGIVIEKYLARQAQNTAPEALHELNQPYAPPRAQVAEPTPEFGELKPFSVHGRIGRLRYLAWSMILSLSALGLLVVGGGIFAFSSLVGFPLMGLIVIGFLIVTVQLGVQRLHDIGWSGWLILLTLIPVIGSIFPFVMLLAPGSKGLNRFGPPPPPNSRAVKILAVLWLLVPVIGIFAAIALPAYQSALWHAPF</sequence>
<evidence type="ECO:0000313" key="3">
    <source>
        <dbReference type="Proteomes" id="UP000053902"/>
    </source>
</evidence>
<dbReference type="InterPro" id="IPR008523">
    <property type="entry name" value="DUF805"/>
</dbReference>
<keyword evidence="1" id="KW-0472">Membrane</keyword>
<keyword evidence="3" id="KW-1185">Reference proteome</keyword>
<gene>
    <name evidence="2" type="ORF">BN1079_02969</name>
</gene>
<proteinExistence type="predicted"/>
<dbReference type="GO" id="GO:0005886">
    <property type="term" value="C:plasma membrane"/>
    <property type="evidence" value="ECO:0007669"/>
    <property type="project" value="TreeGrafter"/>
</dbReference>
<dbReference type="EMBL" id="CCSF01000001">
    <property type="protein sequence ID" value="CDZ95633.1"/>
    <property type="molecule type" value="Genomic_DNA"/>
</dbReference>
<reference evidence="2 3" key="1">
    <citation type="submission" date="2014-07" db="EMBL/GenBank/DDBJ databases">
        <authorList>
            <person name="Urmite Genomes Urmite Genomes"/>
        </authorList>
    </citation>
    <scope>NUCLEOTIDE SEQUENCE [LARGE SCALE GENOMIC DNA]</scope>
    <source>
        <strain evidence="2 3">20_BN</strain>
    </source>
</reference>
<dbReference type="eggNOG" id="COG3152">
    <property type="taxonomic scope" value="Bacteria"/>
</dbReference>
<dbReference type="Proteomes" id="UP000053902">
    <property type="component" value="Unassembled WGS sequence"/>
</dbReference>
<evidence type="ECO:0000256" key="1">
    <source>
        <dbReference type="SAM" id="Phobius"/>
    </source>
</evidence>
<keyword evidence="1" id="KW-0812">Transmembrane</keyword>
<protein>
    <submittedName>
        <fullName evidence="2">Membrane protein</fullName>
    </submittedName>
</protein>
<dbReference type="PANTHER" id="PTHR34980:SF3">
    <property type="entry name" value="BLR8105 PROTEIN"/>
    <property type="match status" value="1"/>
</dbReference>
<dbReference type="OrthoDB" id="9812349at2"/>
<dbReference type="RefSeq" id="WP_037025679.1">
    <property type="nucleotide sequence ID" value="NZ_CCSF01000001.1"/>
</dbReference>
<accession>A0A078LT88</accession>
<dbReference type="Pfam" id="PF05656">
    <property type="entry name" value="DUF805"/>
    <property type="match status" value="1"/>
</dbReference>
<feature type="transmembrane region" description="Helical" evidence="1">
    <location>
        <begin position="206"/>
        <end position="225"/>
    </location>
</feature>
<dbReference type="HOGENOM" id="CLU_908722_0_0_6"/>
<feature type="transmembrane region" description="Helical" evidence="1">
    <location>
        <begin position="176"/>
        <end position="200"/>
    </location>
</feature>
<evidence type="ECO:0000313" key="2">
    <source>
        <dbReference type="EMBL" id="CDZ95633.1"/>
    </source>
</evidence>
<dbReference type="PANTHER" id="PTHR34980">
    <property type="entry name" value="INNER MEMBRANE PROTEIN-RELATED-RELATED"/>
    <property type="match status" value="1"/>
</dbReference>
<name>A0A078LT88_9PSED</name>